<dbReference type="GO" id="GO:0005829">
    <property type="term" value="C:cytosol"/>
    <property type="evidence" value="ECO:0007669"/>
    <property type="project" value="TreeGrafter"/>
</dbReference>
<dbReference type="STRING" id="215743.ROSMUCSMR3_03874"/>
<dbReference type="UniPathway" id="UPA00060"/>
<feature type="binding site" evidence="3">
    <location>
        <position position="134"/>
    </location>
    <ligand>
        <name>substrate</name>
    </ligand>
</feature>
<dbReference type="GO" id="GO:0050334">
    <property type="term" value="F:thiaminase activity"/>
    <property type="evidence" value="ECO:0007669"/>
    <property type="project" value="UniProtKB-UniRule"/>
</dbReference>
<comment type="catalytic activity">
    <reaction evidence="1">
        <text>thiamine + H2O = 5-(2-hydroxyethyl)-4-methylthiazole + 4-amino-5-hydroxymethyl-2-methylpyrimidine + H(+)</text>
        <dbReference type="Rhea" id="RHEA:17509"/>
        <dbReference type="ChEBI" id="CHEBI:15377"/>
        <dbReference type="ChEBI" id="CHEBI:15378"/>
        <dbReference type="ChEBI" id="CHEBI:16892"/>
        <dbReference type="ChEBI" id="CHEBI:17957"/>
        <dbReference type="ChEBI" id="CHEBI:18385"/>
        <dbReference type="EC" id="3.5.99.2"/>
    </reaction>
</comment>
<evidence type="ECO:0000259" key="4">
    <source>
        <dbReference type="Pfam" id="PF03070"/>
    </source>
</evidence>
<feature type="active site" description="Proton donor" evidence="2">
    <location>
        <position position="204"/>
    </location>
</feature>
<evidence type="ECO:0000256" key="1">
    <source>
        <dbReference type="PIRNR" id="PIRNR003170"/>
    </source>
</evidence>
<dbReference type="HOGENOM" id="CLU_077537_0_1_5"/>
<comment type="similarity">
    <text evidence="1">Belongs to the TenA family.</text>
</comment>
<sequence>MRPTDHLKSLVATDWQAATRHAFTDQLAAGTLPETRMLTYLQQDYLFIEDFVRLLASAIAHAPSLPDAIPVAQFLGLISGPENTYFLRAIAALGGTTEPPATPHPVTAEFQALMRAAARSGRYAQMIAVLSVAEWTYLDWASPHADKAASLPFWFGEWITLHSGPGFEGVVAYLRGQLDQVWPTLSPEDQAAAESAFVTATRLERAFFDAALAGYPAP</sequence>
<dbReference type="Proteomes" id="UP000030021">
    <property type="component" value="Unassembled WGS sequence"/>
</dbReference>
<dbReference type="Gene3D" id="1.20.910.10">
    <property type="entry name" value="Heme oxygenase-like"/>
    <property type="match status" value="1"/>
</dbReference>
<feature type="domain" description="Thiaminase-2/PQQC" evidence="4">
    <location>
        <begin position="15"/>
        <end position="212"/>
    </location>
</feature>
<dbReference type="EC" id="3.5.99.2" evidence="1"/>
<evidence type="ECO:0000313" key="6">
    <source>
        <dbReference type="Proteomes" id="UP000030021"/>
    </source>
</evidence>
<proteinExistence type="inferred from homology"/>
<dbReference type="InterPro" id="IPR016084">
    <property type="entry name" value="Haem_Oase-like_multi-hlx"/>
</dbReference>
<keyword evidence="1 5" id="KW-0378">Hydrolase</keyword>
<dbReference type="GO" id="GO:0009229">
    <property type="term" value="P:thiamine diphosphate biosynthetic process"/>
    <property type="evidence" value="ECO:0007669"/>
    <property type="project" value="UniProtKB-UniPathway"/>
</dbReference>
<evidence type="ECO:0000313" key="5">
    <source>
        <dbReference type="EMBL" id="KGM88946.1"/>
    </source>
</evidence>
<dbReference type="Pfam" id="PF03070">
    <property type="entry name" value="TENA_THI-4"/>
    <property type="match status" value="1"/>
</dbReference>
<evidence type="ECO:0000256" key="2">
    <source>
        <dbReference type="PIRSR" id="PIRSR003170-1"/>
    </source>
</evidence>
<comment type="catalytic activity">
    <reaction evidence="1">
        <text>4-amino-5-aminomethyl-2-methylpyrimidine + H2O = 4-amino-5-hydroxymethyl-2-methylpyrimidine + NH4(+)</text>
        <dbReference type="Rhea" id="RHEA:31799"/>
        <dbReference type="ChEBI" id="CHEBI:15377"/>
        <dbReference type="ChEBI" id="CHEBI:16892"/>
        <dbReference type="ChEBI" id="CHEBI:28938"/>
        <dbReference type="ChEBI" id="CHEBI:63416"/>
        <dbReference type="EC" id="3.5.99.2"/>
    </reaction>
</comment>
<name>A0A0A0HPS2_9RHOB</name>
<dbReference type="PANTHER" id="PTHR43198">
    <property type="entry name" value="BIFUNCTIONAL TH2 PROTEIN"/>
    <property type="match status" value="1"/>
</dbReference>
<gene>
    <name evidence="5" type="ORF">rosmuc_01169</name>
</gene>
<dbReference type="EMBL" id="AONH01000005">
    <property type="protein sequence ID" value="KGM88946.1"/>
    <property type="molecule type" value="Genomic_DNA"/>
</dbReference>
<protein>
    <recommendedName>
        <fullName evidence="1">Aminopyrimidine aminohydrolase</fullName>
        <ecNumber evidence="1">3.5.99.2</ecNumber>
    </recommendedName>
</protein>
<dbReference type="AlphaFoldDB" id="A0A0A0HPS2"/>
<organism evidence="5 6">
    <name type="scientific">Roseovarius mucosus DSM 17069</name>
    <dbReference type="NCBI Taxonomy" id="1288298"/>
    <lineage>
        <taxon>Bacteria</taxon>
        <taxon>Pseudomonadati</taxon>
        <taxon>Pseudomonadota</taxon>
        <taxon>Alphaproteobacteria</taxon>
        <taxon>Rhodobacterales</taxon>
        <taxon>Roseobacteraceae</taxon>
        <taxon>Roseovarius</taxon>
    </lineage>
</organism>
<dbReference type="eggNOG" id="COG0819">
    <property type="taxonomic scope" value="Bacteria"/>
</dbReference>
<feature type="binding site" evidence="3">
    <location>
        <position position="82"/>
    </location>
    <ligand>
        <name>substrate</name>
    </ligand>
</feature>
<comment type="caution">
    <text evidence="5">The sequence shown here is derived from an EMBL/GenBank/DDBJ whole genome shotgun (WGS) entry which is preliminary data.</text>
</comment>
<dbReference type="PATRIC" id="fig|1288298.3.peg.1182"/>
<keyword evidence="1" id="KW-0784">Thiamine biosynthesis</keyword>
<dbReference type="InterPro" id="IPR004305">
    <property type="entry name" value="Thiaminase-2/PQQC"/>
</dbReference>
<dbReference type="RefSeq" id="WP_037270884.1">
    <property type="nucleotide sequence ID" value="NZ_KN293977.1"/>
</dbReference>
<dbReference type="InterPro" id="IPR050967">
    <property type="entry name" value="Thiamine_Salvage_TenA"/>
</dbReference>
<dbReference type="GO" id="GO:0009228">
    <property type="term" value="P:thiamine biosynthetic process"/>
    <property type="evidence" value="ECO:0007669"/>
    <property type="project" value="UniProtKB-KW"/>
</dbReference>
<dbReference type="InterPro" id="IPR026285">
    <property type="entry name" value="TenA_E"/>
</dbReference>
<evidence type="ECO:0000256" key="3">
    <source>
        <dbReference type="PIRSR" id="PIRSR003170-2"/>
    </source>
</evidence>
<comment type="pathway">
    <text evidence="1">Cofactor biosynthesis; thiamine diphosphate biosynthesis.</text>
</comment>
<reference evidence="5 6" key="1">
    <citation type="submission" date="2013-01" db="EMBL/GenBank/DDBJ databases">
        <authorList>
            <person name="Fiebig A."/>
            <person name="Goeker M."/>
            <person name="Klenk H.-P.P."/>
        </authorList>
    </citation>
    <scope>NUCLEOTIDE SEQUENCE [LARGE SCALE GENOMIC DNA]</scope>
    <source>
        <strain evidence="5 6">DSM 17069</strain>
    </source>
</reference>
<comment type="function">
    <text evidence="1">Catalyzes an amino-pyrimidine hydrolysis reaction at the C5' of the pyrimidine moiety of thiamine compounds, a reaction that is part of a thiamine salvage pathway. Thus, catalyzes the conversion of 4-amino-5-aminomethyl-2-methylpyrimidine to 4-amino-5-hydroxymethyl-2-methylpyrimidine (HMP).</text>
</comment>
<dbReference type="PIRSF" id="PIRSF003170">
    <property type="entry name" value="Pet18p"/>
    <property type="match status" value="1"/>
</dbReference>
<dbReference type="SUPFAM" id="SSF48613">
    <property type="entry name" value="Heme oxygenase-like"/>
    <property type="match status" value="1"/>
</dbReference>
<accession>A0A0A0HPS2</accession>
<dbReference type="CDD" id="cd19358">
    <property type="entry name" value="TenA_E_Spr0628-like"/>
    <property type="match status" value="1"/>
</dbReference>
<dbReference type="PANTHER" id="PTHR43198:SF2">
    <property type="entry name" value="SI:CH1073-67J19.1-RELATED"/>
    <property type="match status" value="1"/>
</dbReference>
<feature type="binding site" evidence="3">
    <location>
        <position position="44"/>
    </location>
    <ligand>
        <name>substrate</name>
    </ligand>
</feature>
<dbReference type="OrthoDB" id="3711545at2"/>